<evidence type="ECO:0000313" key="6">
    <source>
        <dbReference type="Proteomes" id="UP000186817"/>
    </source>
</evidence>
<dbReference type="SUPFAM" id="SSF50978">
    <property type="entry name" value="WD40 repeat-like"/>
    <property type="match status" value="1"/>
</dbReference>
<feature type="region of interest" description="Disordered" evidence="2">
    <location>
        <begin position="369"/>
        <end position="409"/>
    </location>
</feature>
<keyword evidence="3" id="KW-0812">Transmembrane</keyword>
<dbReference type="GO" id="GO:0005509">
    <property type="term" value="F:calcium ion binding"/>
    <property type="evidence" value="ECO:0007669"/>
    <property type="project" value="InterPro"/>
</dbReference>
<keyword evidence="5" id="KW-0808">Transferase</keyword>
<reference evidence="5 6" key="1">
    <citation type="submission" date="2016-02" db="EMBL/GenBank/DDBJ databases">
        <title>Genome analysis of coral dinoflagellate symbionts highlights evolutionary adaptations to a symbiotic lifestyle.</title>
        <authorList>
            <person name="Aranda M."/>
            <person name="Li Y."/>
            <person name="Liew Y.J."/>
            <person name="Baumgarten S."/>
            <person name="Simakov O."/>
            <person name="Wilson M."/>
            <person name="Piel J."/>
            <person name="Ashoor H."/>
            <person name="Bougouffa S."/>
            <person name="Bajic V.B."/>
            <person name="Ryu T."/>
            <person name="Ravasi T."/>
            <person name="Bayer T."/>
            <person name="Micklem G."/>
            <person name="Kim H."/>
            <person name="Bhak J."/>
            <person name="Lajeunesse T.C."/>
            <person name="Voolstra C.R."/>
        </authorList>
    </citation>
    <scope>NUCLEOTIDE SEQUENCE [LARGE SCALE GENOMIC DNA]</scope>
    <source>
        <strain evidence="5 6">CCMP2467</strain>
    </source>
</reference>
<accession>A0A1Q9DNT9</accession>
<dbReference type="SUPFAM" id="SSF56112">
    <property type="entry name" value="Protein kinase-like (PK-like)"/>
    <property type="match status" value="1"/>
</dbReference>
<dbReference type="AlphaFoldDB" id="A0A1Q9DNT9"/>
<dbReference type="PROSITE" id="PS50222">
    <property type="entry name" value="EF_HAND_2"/>
    <property type="match status" value="1"/>
</dbReference>
<dbReference type="SMART" id="SM00054">
    <property type="entry name" value="EFh"/>
    <property type="match status" value="1"/>
</dbReference>
<keyword evidence="3" id="KW-0472">Membrane</keyword>
<comment type="caution">
    <text evidence="5">The sequence shown here is derived from an EMBL/GenBank/DDBJ whole genome shotgun (WGS) entry which is preliminary data.</text>
</comment>
<sequence>MARSNFEMETPTATPPPSQVKVGAVQAAVGFALLAVLSCLVAIWQADSALKSLEAKISTRLFDLETQQQDAHSKLKELEDARQLLTRAVQAESRLEAVREELDRVYDSLEGKTGKKYTRPSTTTTTTTTTTAAEDPLTYNNCKKAEYTLLCRLSSAGELQKSSRTCASNSMSYIPVALKKDQFISCLEQAVPGLSNNCATCLGDTAAYGVNNCKWACRSPGKSCDECMEGHAEDSKLCMGFMMPGFNVDDDCPKEGLLGVWESHATGERWFCTCSTDKTLRLFNGLSGDCQRTLQGHSETVLGLDLSLGEVNGKPQLVVASASEDRSSRIFVVALWTAGAEVATCGVSPTGGYSLPGLPTASYGLPSPALQATGAGLEAPKETSQQTATPTASPGEPATPAGPGLSPSSMPEIEVMIEHADRDGKGFVTAEDFYVLMADEAHVNQASRNECGTAWQLHRVCFAAWLSHCYGTGAGCGAAAACIALYHMDSSFQRSVRFWQLTGPIVAHYSLERWRALDDSDRDVRYKRLHRLYASRAREVVEEGKPAFAHEDDDVESVPSHPSQIDGDVDIDDEGCIGYGYGDEDADVEQGIPSEEEHEDTLGEEYAEAVQLAYAATNTLNQAKGKNKGKGKEAKALQRNAAPIDAECNAGDLVIYRSRGREGVLAASIVRMYLSLLMYADEQGVDPVATPRPLVAAAPGSSRTFAEDKTGELRGMFVKVAQVLSVRPEAVPEEYRLEFRKLQDMAPPARWEPIRAVLERDLGASVAEVYRMGEPFSFDWKGSLTPERKGGPDSSWHLDWKASLIPVQALEVKNTFVHVPEEDEFASSAARSRRTASSPPDLRTPVQIDGDGKEGDETGASCSTEAPTLQEATVTGTATMASAMDFNQASAHDVGSCRPCAYFRIKADGCQKGDACEFCHLCTLEDVRAKQTLYKRQARAQKRATASKAKIASSTANDKQGRCTLSSSFLADLSVFEDIDCEPLGAASIGQAHRVMWRGRPAVVKVQYPDAASMLWADFRCLELLLRLVNTEALVILRQVKQQFSVELDYTSEANHLQEVYSAFQVAPEFKDKVAVPEPIPQLTSGSVIGMGYLEGPKLETALRARLQALGMDVGQQGIGDWIAAQQRHGITQNFG</sequence>
<dbReference type="Proteomes" id="UP000186817">
    <property type="component" value="Unassembled WGS sequence"/>
</dbReference>
<evidence type="ECO:0000256" key="3">
    <source>
        <dbReference type="SAM" id="Phobius"/>
    </source>
</evidence>
<protein>
    <submittedName>
        <fullName evidence="5">Putative aarF domain-containing protein kinase 1</fullName>
    </submittedName>
</protein>
<feature type="transmembrane region" description="Helical" evidence="3">
    <location>
        <begin position="20"/>
        <end position="44"/>
    </location>
</feature>
<evidence type="ECO:0000256" key="2">
    <source>
        <dbReference type="SAM" id="MobiDB-lite"/>
    </source>
</evidence>
<dbReference type="InterPro" id="IPR011009">
    <property type="entry name" value="Kinase-like_dom_sf"/>
</dbReference>
<keyword evidence="5" id="KW-0418">Kinase</keyword>
<feature type="domain" description="EF-hand" evidence="4">
    <location>
        <begin position="408"/>
        <end position="443"/>
    </location>
</feature>
<dbReference type="InterPro" id="IPR051130">
    <property type="entry name" value="Mito_struct-func_regulator"/>
</dbReference>
<dbReference type="OrthoDB" id="438114at2759"/>
<dbReference type="EMBL" id="LSRX01000453">
    <property type="protein sequence ID" value="OLP96841.1"/>
    <property type="molecule type" value="Genomic_DNA"/>
</dbReference>
<dbReference type="InterPro" id="IPR002048">
    <property type="entry name" value="EF_hand_dom"/>
</dbReference>
<dbReference type="PANTHER" id="PTHR43173">
    <property type="entry name" value="ABC1 FAMILY PROTEIN"/>
    <property type="match status" value="1"/>
</dbReference>
<feature type="compositionally biased region" description="Low complexity" evidence="2">
    <location>
        <begin position="826"/>
        <end position="838"/>
    </location>
</feature>
<feature type="coiled-coil region" evidence="1">
    <location>
        <begin position="61"/>
        <end position="108"/>
    </location>
</feature>
<feature type="region of interest" description="Disordered" evidence="2">
    <location>
        <begin position="823"/>
        <end position="868"/>
    </location>
</feature>
<evidence type="ECO:0000256" key="1">
    <source>
        <dbReference type="SAM" id="Coils"/>
    </source>
</evidence>
<dbReference type="InterPro" id="IPR015943">
    <property type="entry name" value="WD40/YVTN_repeat-like_dom_sf"/>
</dbReference>
<dbReference type="PANTHER" id="PTHR43173:SF34">
    <property type="entry name" value="ABC1 ATYPICAL KINASE-LIKE DOMAIN-CONTAINING PROTEIN"/>
    <property type="match status" value="1"/>
</dbReference>
<keyword evidence="3" id="KW-1133">Transmembrane helix</keyword>
<feature type="compositionally biased region" description="Polar residues" evidence="2">
    <location>
        <begin position="382"/>
        <end position="392"/>
    </location>
</feature>
<keyword evidence="6" id="KW-1185">Reference proteome</keyword>
<evidence type="ECO:0000313" key="5">
    <source>
        <dbReference type="EMBL" id="OLP96841.1"/>
    </source>
</evidence>
<organism evidence="5 6">
    <name type="scientific">Symbiodinium microadriaticum</name>
    <name type="common">Dinoflagellate</name>
    <name type="synonym">Zooxanthella microadriatica</name>
    <dbReference type="NCBI Taxonomy" id="2951"/>
    <lineage>
        <taxon>Eukaryota</taxon>
        <taxon>Sar</taxon>
        <taxon>Alveolata</taxon>
        <taxon>Dinophyceae</taxon>
        <taxon>Suessiales</taxon>
        <taxon>Symbiodiniaceae</taxon>
        <taxon>Symbiodinium</taxon>
    </lineage>
</organism>
<proteinExistence type="predicted"/>
<keyword evidence="1" id="KW-0175">Coiled coil</keyword>
<name>A0A1Q9DNT9_SYMMI</name>
<dbReference type="InterPro" id="IPR036322">
    <property type="entry name" value="WD40_repeat_dom_sf"/>
</dbReference>
<gene>
    <name evidence="5" type="primary">adck1</name>
    <name evidence="5" type="ORF">AK812_SmicGene20866</name>
</gene>
<feature type="region of interest" description="Disordered" evidence="2">
    <location>
        <begin position="550"/>
        <end position="569"/>
    </location>
</feature>
<dbReference type="GO" id="GO:0016301">
    <property type="term" value="F:kinase activity"/>
    <property type="evidence" value="ECO:0007669"/>
    <property type="project" value="UniProtKB-KW"/>
</dbReference>
<dbReference type="Pfam" id="PF03109">
    <property type="entry name" value="ABC1"/>
    <property type="match status" value="1"/>
</dbReference>
<dbReference type="InterPro" id="IPR004147">
    <property type="entry name" value="ABC1_dom"/>
</dbReference>
<evidence type="ECO:0000259" key="4">
    <source>
        <dbReference type="PROSITE" id="PS50222"/>
    </source>
</evidence>
<dbReference type="Gene3D" id="2.130.10.10">
    <property type="entry name" value="YVTN repeat-like/Quinoprotein amine dehydrogenase"/>
    <property type="match status" value="1"/>
</dbReference>